<evidence type="ECO:0000313" key="3">
    <source>
        <dbReference type="Proteomes" id="UP000198868"/>
    </source>
</evidence>
<evidence type="ECO:0000313" key="4">
    <source>
        <dbReference type="Proteomes" id="UP000199047"/>
    </source>
</evidence>
<dbReference type="Proteomes" id="UP000199047">
    <property type="component" value="Unassembled WGS sequence"/>
</dbReference>
<dbReference type="EMBL" id="FBTB01000007">
    <property type="protein sequence ID" value="CUW05876.1"/>
    <property type="molecule type" value="Genomic_DNA"/>
</dbReference>
<dbReference type="EMBL" id="FBTU01000003">
    <property type="protein sequence ID" value="CUW04846.1"/>
    <property type="molecule type" value="Genomic_DNA"/>
</dbReference>
<protein>
    <submittedName>
        <fullName evidence="1">Uncharacterized protein</fullName>
    </submittedName>
</protein>
<organism evidence="1 3">
    <name type="scientific">Leuconostoc inhae</name>
    <dbReference type="NCBI Taxonomy" id="178001"/>
    <lineage>
        <taxon>Bacteria</taxon>
        <taxon>Bacillati</taxon>
        <taxon>Bacillota</taxon>
        <taxon>Bacilli</taxon>
        <taxon>Lactobacillales</taxon>
        <taxon>Lactobacillaceae</taxon>
        <taxon>Leuconostoc</taxon>
    </lineage>
</organism>
<dbReference type="AlphaFoldDB" id="A0AAN2QU25"/>
<gene>
    <name evidence="2" type="ORF">KSL4_0157</name>
    <name evidence="1" type="ORF">PL111_0687</name>
</gene>
<reference evidence="3 4" key="1">
    <citation type="submission" date="2015-12" db="EMBL/GenBank/DDBJ databases">
        <authorList>
            <person name="Andreevskaya M."/>
        </authorList>
    </citation>
    <scope>NUCLEOTIDE SEQUENCE [LARGE SCALE GENOMIC DNA]</scope>
    <source>
        <strain evidence="2 4">KSL4-2</strain>
        <strain evidence="1 3">PL111</strain>
    </source>
</reference>
<dbReference type="RefSeq" id="WP_060391598.1">
    <property type="nucleotide sequence ID" value="NZ_FBSX01000014.1"/>
</dbReference>
<evidence type="ECO:0000313" key="2">
    <source>
        <dbReference type="EMBL" id="CUW05876.1"/>
    </source>
</evidence>
<dbReference type="Proteomes" id="UP000198868">
    <property type="component" value="Unassembled WGS sequence"/>
</dbReference>
<comment type="caution">
    <text evidence="1">The sequence shown here is derived from an EMBL/GenBank/DDBJ whole genome shotgun (WGS) entry which is preliminary data.</text>
</comment>
<sequence>MAIVNVTYVETLVKTVAVNVPNTFTDEQKIAQAILVGKQHYFEEKVVLGSNDFDSREIYAEYKQITTDYEKF</sequence>
<proteinExistence type="predicted"/>
<name>A0AAN2QU25_9LACO</name>
<accession>A0AAN2QU25</accession>
<evidence type="ECO:0000313" key="1">
    <source>
        <dbReference type="EMBL" id="CUW04846.1"/>
    </source>
</evidence>
<keyword evidence="4" id="KW-1185">Reference proteome</keyword>